<dbReference type="PANTHER" id="PTHR21845">
    <property type="entry name" value="TRANSMEMBRANE ANCHOR PROTEIN 1"/>
    <property type="match status" value="1"/>
</dbReference>
<reference evidence="6" key="1">
    <citation type="submission" date="2016-11" db="UniProtKB">
        <authorList>
            <consortium name="WormBaseParasite"/>
        </authorList>
    </citation>
    <scope>IDENTIFICATION</scope>
</reference>
<accession>A0A1I7RV11</accession>
<keyword evidence="1" id="KW-0175">Coiled coil</keyword>
<evidence type="ECO:0000313" key="6">
    <source>
        <dbReference type="WBParaSite" id="BXY_0457200.1"/>
    </source>
</evidence>
<evidence type="ECO:0000313" key="5">
    <source>
        <dbReference type="Proteomes" id="UP000095284"/>
    </source>
</evidence>
<organism evidence="5 6">
    <name type="scientific">Bursaphelenchus xylophilus</name>
    <name type="common">Pinewood nematode worm</name>
    <name type="synonym">Aphelenchoides xylophilus</name>
    <dbReference type="NCBI Taxonomy" id="6326"/>
    <lineage>
        <taxon>Eukaryota</taxon>
        <taxon>Metazoa</taxon>
        <taxon>Ecdysozoa</taxon>
        <taxon>Nematoda</taxon>
        <taxon>Chromadorea</taxon>
        <taxon>Rhabditida</taxon>
        <taxon>Tylenchina</taxon>
        <taxon>Tylenchomorpha</taxon>
        <taxon>Aphelenchoidea</taxon>
        <taxon>Aphelenchoididae</taxon>
        <taxon>Bursaphelenchus</taxon>
    </lineage>
</organism>
<evidence type="ECO:0000259" key="4">
    <source>
        <dbReference type="Pfam" id="PF25473"/>
    </source>
</evidence>
<evidence type="ECO:0000256" key="1">
    <source>
        <dbReference type="SAM" id="Coils"/>
    </source>
</evidence>
<dbReference type="Pfam" id="PF25473">
    <property type="entry name" value="MXRA7_helical"/>
    <property type="match status" value="1"/>
</dbReference>
<feature type="transmembrane region" description="Helical" evidence="3">
    <location>
        <begin position="65"/>
        <end position="84"/>
    </location>
</feature>
<dbReference type="WBParaSite" id="BXY_0457200.1">
    <property type="protein sequence ID" value="BXY_0457200.1"/>
    <property type="gene ID" value="BXY_0457200"/>
</dbReference>
<keyword evidence="3" id="KW-0472">Membrane</keyword>
<keyword evidence="3" id="KW-0812">Transmembrane</keyword>
<dbReference type="InterPro" id="IPR026622">
    <property type="entry name" value="Mxra7"/>
</dbReference>
<dbReference type="PANTHER" id="PTHR21845:SF2">
    <property type="entry name" value="MATRIX-REMODELING-ASSOCIATED PROTEIN 7"/>
    <property type="match status" value="1"/>
</dbReference>
<protein>
    <recommendedName>
        <fullName evidence="4">Matrix-remodeling-associated protein 7 helical domain-containing protein</fullName>
    </recommendedName>
</protein>
<dbReference type="Proteomes" id="UP000095284">
    <property type="component" value="Unplaced"/>
</dbReference>
<name>A0A1I7RV11_BURXY</name>
<sequence>MAFDELIEEMGGAFAQPPAGQEMESEEEAESVVLEPWWLIARRYGLNTYHPNWQDLLNDPTVRTALALVVLTAISLPLFSMFAYRFWRRKQNEKAGYKGHQQIPSDEADCVDSDEDSSPSSTCVSSPEIAPKLTKSEEKYAMKGKFVDFIDGKEIKFEEKEEKITFDGTRINNQLDFGDLKEEDVKKLVDMQWHGKLATAKLRAKANKLEETMSEEERKNEQRLKNEQLEKIFALMQQDKEKFGVNDKTEIMEQMKMYSL</sequence>
<feature type="coiled-coil region" evidence="1">
    <location>
        <begin position="199"/>
        <end position="226"/>
    </location>
</feature>
<feature type="region of interest" description="Disordered" evidence="2">
    <location>
        <begin position="97"/>
        <end position="129"/>
    </location>
</feature>
<evidence type="ECO:0000256" key="3">
    <source>
        <dbReference type="SAM" id="Phobius"/>
    </source>
</evidence>
<dbReference type="AlphaFoldDB" id="A0A1I7RV11"/>
<evidence type="ECO:0000256" key="2">
    <source>
        <dbReference type="SAM" id="MobiDB-lite"/>
    </source>
</evidence>
<proteinExistence type="predicted"/>
<keyword evidence="3" id="KW-1133">Transmembrane helix</keyword>
<feature type="domain" description="Matrix-remodeling-associated protein 7 helical" evidence="4">
    <location>
        <begin position="198"/>
        <end position="259"/>
    </location>
</feature>
<feature type="compositionally biased region" description="Low complexity" evidence="2">
    <location>
        <begin position="118"/>
        <end position="128"/>
    </location>
</feature>
<feature type="compositionally biased region" description="Acidic residues" evidence="2">
    <location>
        <begin position="106"/>
        <end position="117"/>
    </location>
</feature>
<dbReference type="InterPro" id="IPR057534">
    <property type="entry name" value="MXRA7_helical"/>
</dbReference>